<dbReference type="Proteomes" id="UP000663852">
    <property type="component" value="Unassembled WGS sequence"/>
</dbReference>
<feature type="transmembrane region" description="Helical" evidence="1">
    <location>
        <begin position="61"/>
        <end position="78"/>
    </location>
</feature>
<protein>
    <submittedName>
        <fullName evidence="2">Uncharacterized protein</fullName>
    </submittedName>
</protein>
<evidence type="ECO:0000313" key="2">
    <source>
        <dbReference type="EMBL" id="CAF1326626.1"/>
    </source>
</evidence>
<keyword evidence="1" id="KW-0472">Membrane</keyword>
<dbReference type="EMBL" id="CAJNOJ010000240">
    <property type="protein sequence ID" value="CAF1326626.1"/>
    <property type="molecule type" value="Genomic_DNA"/>
</dbReference>
<dbReference type="AlphaFoldDB" id="A0A815FKD8"/>
<accession>A0A815FKD8</accession>
<reference evidence="2" key="1">
    <citation type="submission" date="2021-02" db="EMBL/GenBank/DDBJ databases">
        <authorList>
            <person name="Nowell W R."/>
        </authorList>
    </citation>
    <scope>NUCLEOTIDE SEQUENCE</scope>
</reference>
<keyword evidence="1" id="KW-0812">Transmembrane</keyword>
<comment type="caution">
    <text evidence="2">The sequence shown here is derived from an EMBL/GenBank/DDBJ whole genome shotgun (WGS) entry which is preliminary data.</text>
</comment>
<organism evidence="2 3">
    <name type="scientific">Adineta ricciae</name>
    <name type="common">Rotifer</name>
    <dbReference type="NCBI Taxonomy" id="249248"/>
    <lineage>
        <taxon>Eukaryota</taxon>
        <taxon>Metazoa</taxon>
        <taxon>Spiralia</taxon>
        <taxon>Gnathifera</taxon>
        <taxon>Rotifera</taxon>
        <taxon>Eurotatoria</taxon>
        <taxon>Bdelloidea</taxon>
        <taxon>Adinetida</taxon>
        <taxon>Adinetidae</taxon>
        <taxon>Adineta</taxon>
    </lineage>
</organism>
<sequence length="255" mass="29599">MENEDSFADHISQEVTEYPYPDSTQIEYLQIPIRIARDYNTLEDVELGQTVIYERSSKSRTVFRIFFFILIILIYNYVGNKIQPLVIDYAEHYDKLMLEVYNSSYPNQVVEDEYMCFYEKNSILPDHLGIQNEDGALSCDDCDNVPVEIFATKEHSLNVFHNLSCPSYGFEYTFFLKEKMYTSIFDEYLEESINGFSDNSPDNENTGDLGFASVNIDHFQEKSSASIHMQGKTKFFVYTLQIGFLLDLPITDTSD</sequence>
<name>A0A815FKD8_ADIRI</name>
<keyword evidence="1" id="KW-1133">Transmembrane helix</keyword>
<evidence type="ECO:0000256" key="1">
    <source>
        <dbReference type="SAM" id="Phobius"/>
    </source>
</evidence>
<gene>
    <name evidence="2" type="ORF">EDS130_LOCUS31953</name>
</gene>
<evidence type="ECO:0000313" key="3">
    <source>
        <dbReference type="Proteomes" id="UP000663852"/>
    </source>
</evidence>
<proteinExistence type="predicted"/>